<reference evidence="3 4" key="2">
    <citation type="submission" date="2021-03" db="EMBL/GenBank/DDBJ databases">
        <title>Genomic Encyclopedia of Type Strains, Phase IV (KMG-IV): sequencing the most valuable type-strain genomes for metagenomic binning, comparative biology and taxonomic classification.</title>
        <authorList>
            <person name="Goeker M."/>
        </authorList>
    </citation>
    <scope>NUCLEOTIDE SEQUENCE [LARGE SCALE GENOMIC DNA]</scope>
    <source>
        <strain evidence="3 4">DSM 41954</strain>
    </source>
</reference>
<sequence>MPEAPHITIGRHPKDGVVAALSHDHHVTDHLLRRVGFEPVPDSRLYALTEPHHDPVRRTQLAVQSLRAAHQNVSADAAYDLQPGERHPLPGSPPLETTLVATAAQQRRSQAASAVSPARTATAVPQPGPRVESAHRPAPAAARQLAHHR</sequence>
<protein>
    <submittedName>
        <fullName evidence="2">Uncharacterized protein</fullName>
    </submittedName>
</protein>
<evidence type="ECO:0000313" key="4">
    <source>
        <dbReference type="Proteomes" id="UP000756710"/>
    </source>
</evidence>
<dbReference type="EMBL" id="JAGGLR010000001">
    <property type="protein sequence ID" value="MBP2059567.1"/>
    <property type="molecule type" value="Genomic_DNA"/>
</dbReference>
<evidence type="ECO:0000313" key="2">
    <source>
        <dbReference type="EMBL" id="CDR10550.1"/>
    </source>
</evidence>
<organism evidence="2">
    <name type="scientific">Streptomyces iranensis</name>
    <dbReference type="NCBI Taxonomy" id="576784"/>
    <lineage>
        <taxon>Bacteria</taxon>
        <taxon>Bacillati</taxon>
        <taxon>Actinomycetota</taxon>
        <taxon>Actinomycetes</taxon>
        <taxon>Kitasatosporales</taxon>
        <taxon>Streptomycetaceae</taxon>
        <taxon>Streptomyces</taxon>
        <taxon>Streptomyces violaceusniger group</taxon>
    </lineage>
</organism>
<proteinExistence type="predicted"/>
<feature type="region of interest" description="Disordered" evidence="1">
    <location>
        <begin position="103"/>
        <end position="149"/>
    </location>
</feature>
<reference evidence="2" key="1">
    <citation type="submission" date="2014-05" db="EMBL/GenBank/DDBJ databases">
        <authorList>
            <person name="Horn Fabian"/>
        </authorList>
    </citation>
    <scope>NUCLEOTIDE SEQUENCE</scope>
</reference>
<dbReference type="HOGENOM" id="CLU_117216_0_0_11"/>
<dbReference type="AlphaFoldDB" id="A0A061A4W4"/>
<evidence type="ECO:0000256" key="1">
    <source>
        <dbReference type="SAM" id="MobiDB-lite"/>
    </source>
</evidence>
<name>A0A061A4W4_9ACTN</name>
<dbReference type="Proteomes" id="UP000756710">
    <property type="component" value="Unassembled WGS sequence"/>
</dbReference>
<feature type="compositionally biased region" description="Low complexity" evidence="1">
    <location>
        <begin position="103"/>
        <end position="119"/>
    </location>
</feature>
<evidence type="ECO:0000313" key="3">
    <source>
        <dbReference type="EMBL" id="MBP2059567.1"/>
    </source>
</evidence>
<accession>A0A061A4W4</accession>
<keyword evidence="4" id="KW-1185">Reference proteome</keyword>
<dbReference type="GeneID" id="32469931"/>
<gene>
    <name evidence="3" type="ORF">J2Z30_000563</name>
    <name evidence="2" type="ORF">SIRAN6979</name>
</gene>
<dbReference type="RefSeq" id="WP_044576353.1">
    <property type="nucleotide sequence ID" value="NZ_BAABDR010000060.1"/>
</dbReference>
<dbReference type="EMBL" id="LK022848">
    <property type="protein sequence ID" value="CDR10550.1"/>
    <property type="molecule type" value="Genomic_DNA"/>
</dbReference>